<dbReference type="EMBL" id="CP000285">
    <property type="protein sequence ID" value="ABE59034.1"/>
    <property type="molecule type" value="Genomic_DNA"/>
</dbReference>
<evidence type="ECO:0000313" key="1">
    <source>
        <dbReference type="EMBL" id="ABE59034.1"/>
    </source>
</evidence>
<dbReference type="STRING" id="290398.Csal_1682"/>
<dbReference type="HOGENOM" id="CLU_1080519_0_0_6"/>
<reference evidence="1 2" key="1">
    <citation type="journal article" date="2011" name="Stand. Genomic Sci.">
        <title>Complete genome sequence of the halophilic and highly halotolerant Chromohalobacter salexigens type strain (1H11(T)).</title>
        <authorList>
            <person name="Copeland A."/>
            <person name="O'Connor K."/>
            <person name="Lucas S."/>
            <person name="Lapidus A."/>
            <person name="Berry K.W."/>
            <person name="Detter J.C."/>
            <person name="Del Rio T.G."/>
            <person name="Hammon N."/>
            <person name="Dalin E."/>
            <person name="Tice H."/>
            <person name="Pitluck S."/>
            <person name="Bruce D."/>
            <person name="Goodwin L."/>
            <person name="Han C."/>
            <person name="Tapia R."/>
            <person name="Saunders E."/>
            <person name="Schmutz J."/>
            <person name="Brettin T."/>
            <person name="Larimer F."/>
            <person name="Land M."/>
            <person name="Hauser L."/>
            <person name="Vargas C."/>
            <person name="Nieto J.J."/>
            <person name="Kyrpides N.C."/>
            <person name="Ivanova N."/>
            <person name="Goker M."/>
            <person name="Klenk H.P."/>
            <person name="Csonka L.N."/>
            <person name="Woyke T."/>
        </authorList>
    </citation>
    <scope>NUCLEOTIDE SEQUENCE [LARGE SCALE GENOMIC DNA]</scope>
    <source>
        <strain evidence="2">ATCC BAA-138 / DSM 3043 / CIP 106854 / NCIMB 13768 / 1H11</strain>
    </source>
</reference>
<dbReference type="KEGG" id="csa:Csal_1682"/>
<evidence type="ECO:0000313" key="2">
    <source>
        <dbReference type="Proteomes" id="UP000000239"/>
    </source>
</evidence>
<organism evidence="1 2">
    <name type="scientific">Chromohalobacter israelensis (strain ATCC BAA-138 / DSM 3043 / CIP 106854 / NCIMB 13768 / 1H11)</name>
    <name type="common">Chromohalobacter salexigens</name>
    <dbReference type="NCBI Taxonomy" id="290398"/>
    <lineage>
        <taxon>Bacteria</taxon>
        <taxon>Pseudomonadati</taxon>
        <taxon>Pseudomonadota</taxon>
        <taxon>Gammaproteobacteria</taxon>
        <taxon>Oceanospirillales</taxon>
        <taxon>Halomonadaceae</taxon>
        <taxon>Chromohalobacter</taxon>
    </lineage>
</organism>
<keyword evidence="2" id="KW-1185">Reference proteome</keyword>
<dbReference type="RefSeq" id="WP_011506980.1">
    <property type="nucleotide sequence ID" value="NC_007963.1"/>
</dbReference>
<protein>
    <submittedName>
        <fullName evidence="1">Uncharacterized protein</fullName>
    </submittedName>
</protein>
<accession>Q1QWX4</accession>
<dbReference type="Proteomes" id="UP000000239">
    <property type="component" value="Chromosome"/>
</dbReference>
<dbReference type="AlphaFoldDB" id="Q1QWX4"/>
<gene>
    <name evidence="1" type="ordered locus">Csal_1682</name>
</gene>
<proteinExistence type="predicted"/>
<name>Q1QWX4_CHRI1</name>
<sequence>MMGFLTAPWRWPWRRTIVCLMKRLAIRWPWLLLAWGIVMLIALGSVLFTPATYRYTSVYHLATAQQREAPAGSMVLVSPSRLVGWIRAEVIPQVTRQRLLALGDTQPPFTLEATRPPGSTLIVLSSKAPRQQGRNVEAWHQAAISRLATREQRLAARHKRYIERQLTSQQALLETLKAMGPRVTGATLLSAEWQRQYWQLQRDTWREGHIQHVAEREATPLPRDWGLAWRRGSATALLITGVVLILPGRRGRRNGVS</sequence>
<dbReference type="GeneID" id="95334404"/>